<dbReference type="GO" id="GO:0016998">
    <property type="term" value="P:cell wall macromolecule catabolic process"/>
    <property type="evidence" value="ECO:0007669"/>
    <property type="project" value="InterPro"/>
</dbReference>
<evidence type="ECO:0000256" key="4">
    <source>
        <dbReference type="RuleBase" id="RU003788"/>
    </source>
</evidence>
<gene>
    <name evidence="5" type="ORF">HK16_05995</name>
</gene>
<sequence>MNDSIALAAALARDYEGLSLRPYVCPAGYWTIGYGNRCLADGSAVTARTRPITRQQAEDLLLFTLAGLRVKLRALIHVPVTPKQEAALLDWQYNLGTGVIAGST</sequence>
<dbReference type="Pfam" id="PF00959">
    <property type="entry name" value="Phage_lysozyme"/>
    <property type="match status" value="1"/>
</dbReference>
<feature type="non-terminal residue" evidence="5">
    <location>
        <position position="104"/>
    </location>
</feature>
<dbReference type="GO" id="GO:0031640">
    <property type="term" value="P:killing of cells of another organism"/>
    <property type="evidence" value="ECO:0007669"/>
    <property type="project" value="UniProtKB-KW"/>
</dbReference>
<name>A0A252EDH3_9PROT</name>
<keyword evidence="3" id="KW-1035">Host cytoplasm</keyword>
<organism evidence="5 6">
    <name type="scientific">Acetobacter senegalensis</name>
    <dbReference type="NCBI Taxonomy" id="446692"/>
    <lineage>
        <taxon>Bacteria</taxon>
        <taxon>Pseudomonadati</taxon>
        <taxon>Pseudomonadota</taxon>
        <taxon>Alphaproteobacteria</taxon>
        <taxon>Acetobacterales</taxon>
        <taxon>Acetobacteraceae</taxon>
        <taxon>Acetobacter</taxon>
    </lineage>
</organism>
<dbReference type="InterPro" id="IPR023346">
    <property type="entry name" value="Lysozyme-like_dom_sf"/>
</dbReference>
<accession>A0A252EDH3</accession>
<dbReference type="InterPro" id="IPR023347">
    <property type="entry name" value="Lysozyme_dom_sf"/>
</dbReference>
<dbReference type="Gene3D" id="1.10.530.40">
    <property type="match status" value="1"/>
</dbReference>
<keyword evidence="4" id="KW-0326">Glycosidase</keyword>
<evidence type="ECO:0000256" key="2">
    <source>
        <dbReference type="ARBA" id="ARBA00022638"/>
    </source>
</evidence>
<dbReference type="SUPFAM" id="SSF53955">
    <property type="entry name" value="Lysozyme-like"/>
    <property type="match status" value="1"/>
</dbReference>
<dbReference type="PANTHER" id="PTHR38107:SF3">
    <property type="entry name" value="LYSOZYME RRRD-RELATED"/>
    <property type="match status" value="1"/>
</dbReference>
<comment type="catalytic activity">
    <reaction evidence="4">
        <text>Hydrolysis of (1-&gt;4)-beta-linkages between N-acetylmuramic acid and N-acetyl-D-glucosamine residues in a peptidoglycan and between N-acetyl-D-glucosamine residues in chitodextrins.</text>
        <dbReference type="EC" id="3.2.1.17"/>
    </reaction>
</comment>
<dbReference type="EC" id="3.2.1.17" evidence="4"/>
<dbReference type="GO" id="GO:0009253">
    <property type="term" value="P:peptidoglycan catabolic process"/>
    <property type="evidence" value="ECO:0007669"/>
    <property type="project" value="InterPro"/>
</dbReference>
<keyword evidence="4" id="KW-0378">Hydrolase</keyword>
<comment type="similarity">
    <text evidence="4">Belongs to the glycosyl hydrolase 24 family.</text>
</comment>
<reference evidence="5 6" key="1">
    <citation type="submission" date="2014-06" db="EMBL/GenBank/DDBJ databases">
        <authorList>
            <person name="Ju J."/>
            <person name="Zhang J."/>
        </authorList>
    </citation>
    <scope>NUCLEOTIDE SEQUENCE [LARGE SCALE GENOMIC DNA]</scope>
    <source>
        <strain evidence="5">DmL_050</strain>
    </source>
</reference>
<evidence type="ECO:0000256" key="1">
    <source>
        <dbReference type="ARBA" id="ARBA00022529"/>
    </source>
</evidence>
<proteinExistence type="inferred from homology"/>
<evidence type="ECO:0000313" key="6">
    <source>
        <dbReference type="Proteomes" id="UP000195072"/>
    </source>
</evidence>
<dbReference type="GO" id="GO:0003796">
    <property type="term" value="F:lysozyme activity"/>
    <property type="evidence" value="ECO:0007669"/>
    <property type="project" value="UniProtKB-EC"/>
</dbReference>
<evidence type="ECO:0000256" key="3">
    <source>
        <dbReference type="ARBA" id="ARBA00023200"/>
    </source>
</evidence>
<evidence type="ECO:0000313" key="5">
    <source>
        <dbReference type="EMBL" id="OUL64469.1"/>
    </source>
</evidence>
<dbReference type="GO" id="GO:0042742">
    <property type="term" value="P:defense response to bacterium"/>
    <property type="evidence" value="ECO:0007669"/>
    <property type="project" value="UniProtKB-KW"/>
</dbReference>
<protein>
    <recommendedName>
        <fullName evidence="4">Lysozyme</fullName>
        <ecNumber evidence="4">3.2.1.17</ecNumber>
    </recommendedName>
</protein>
<dbReference type="InterPro" id="IPR002196">
    <property type="entry name" value="Glyco_hydro_24"/>
</dbReference>
<keyword evidence="2 4" id="KW-0081">Bacteriolytic enzyme</keyword>
<dbReference type="RefSeq" id="WP_140386086.1">
    <property type="nucleotide sequence ID" value="NZ_JOOZ01000206.1"/>
</dbReference>
<dbReference type="CDD" id="cd00737">
    <property type="entry name" value="lyz_endolysin_autolysin"/>
    <property type="match status" value="1"/>
</dbReference>
<dbReference type="PANTHER" id="PTHR38107">
    <property type="match status" value="1"/>
</dbReference>
<comment type="caution">
    <text evidence="5">The sequence shown here is derived from an EMBL/GenBank/DDBJ whole genome shotgun (WGS) entry which is preliminary data.</text>
</comment>
<dbReference type="InterPro" id="IPR033907">
    <property type="entry name" value="Endolysin_autolysin"/>
</dbReference>
<keyword evidence="1 4" id="KW-0929">Antimicrobial</keyword>
<dbReference type="InterPro" id="IPR051018">
    <property type="entry name" value="Bacteriophage_GH24"/>
</dbReference>
<dbReference type="Proteomes" id="UP000195072">
    <property type="component" value="Unassembled WGS sequence"/>
</dbReference>
<dbReference type="AlphaFoldDB" id="A0A252EDH3"/>
<dbReference type="EMBL" id="JOOZ01000206">
    <property type="protein sequence ID" value="OUL64469.1"/>
    <property type="molecule type" value="Genomic_DNA"/>
</dbReference>